<dbReference type="PANTHER" id="PTHR42737:SF2">
    <property type="entry name" value="GLUTATHIONE REDUCTASE"/>
    <property type="match status" value="1"/>
</dbReference>
<dbReference type="PRINTS" id="PR00368">
    <property type="entry name" value="FADPNR"/>
</dbReference>
<dbReference type="InterPro" id="IPR016156">
    <property type="entry name" value="FAD/NAD-linked_Rdtase_dimer_sf"/>
</dbReference>
<protein>
    <submittedName>
        <fullName evidence="18">Glutathione-disulfide reductase</fullName>
        <ecNumber evidence="18">1.8.1.7</ecNumber>
    </submittedName>
</protein>
<evidence type="ECO:0000313" key="18">
    <source>
        <dbReference type="EMBL" id="RRD31928.1"/>
    </source>
</evidence>
<dbReference type="FunFam" id="3.30.390.30:FF:000003">
    <property type="entry name" value="Glutathione reductase"/>
    <property type="match status" value="1"/>
</dbReference>
<proteinExistence type="inferred from homology"/>
<dbReference type="Pfam" id="PF02852">
    <property type="entry name" value="Pyr_redox_dim"/>
    <property type="match status" value="1"/>
</dbReference>
<dbReference type="EC" id="1.8.1.7" evidence="18"/>
<comment type="catalytic activity">
    <reaction evidence="10">
        <text>2 glutathione + NADP(+) = glutathione disulfide + NADPH + H(+)</text>
        <dbReference type="Rhea" id="RHEA:11740"/>
        <dbReference type="ChEBI" id="CHEBI:15378"/>
        <dbReference type="ChEBI" id="CHEBI:57783"/>
        <dbReference type="ChEBI" id="CHEBI:57925"/>
        <dbReference type="ChEBI" id="CHEBI:58297"/>
        <dbReference type="ChEBI" id="CHEBI:58349"/>
        <dbReference type="EC" id="1.8.1.7"/>
    </reaction>
</comment>
<dbReference type="InterPro" id="IPR023753">
    <property type="entry name" value="FAD/NAD-binding_dom"/>
</dbReference>
<dbReference type="EMBL" id="RQZA01000002">
    <property type="protein sequence ID" value="RRD31928.1"/>
    <property type="molecule type" value="Genomic_DNA"/>
</dbReference>
<evidence type="ECO:0000256" key="3">
    <source>
        <dbReference type="ARBA" id="ARBA00022490"/>
    </source>
</evidence>
<evidence type="ECO:0000256" key="13">
    <source>
        <dbReference type="PIRSR" id="PIRSR000350-3"/>
    </source>
</evidence>
<dbReference type="SUPFAM" id="SSF55424">
    <property type="entry name" value="FAD/NAD-linked reductases, dimerisation (C-terminal) domain"/>
    <property type="match status" value="1"/>
</dbReference>
<dbReference type="RefSeq" id="WP_124776244.1">
    <property type="nucleotide sequence ID" value="NZ_RQZA01000002.1"/>
</dbReference>
<evidence type="ECO:0000256" key="7">
    <source>
        <dbReference type="ARBA" id="ARBA00023002"/>
    </source>
</evidence>
<dbReference type="NCBIfam" id="TIGR01421">
    <property type="entry name" value="gluta_reduc_1"/>
    <property type="match status" value="1"/>
</dbReference>
<evidence type="ECO:0000256" key="12">
    <source>
        <dbReference type="PIRSR" id="PIRSR000350-2"/>
    </source>
</evidence>
<dbReference type="STRING" id="1123309.GCA_000377005_01162"/>
<name>A0A3P1VDT5_9STRE</name>
<dbReference type="InterPro" id="IPR012999">
    <property type="entry name" value="Pyr_OxRdtase_I_AS"/>
</dbReference>
<keyword evidence="7 15" id="KW-0560">Oxidoreductase</keyword>
<dbReference type="InterPro" id="IPR006322">
    <property type="entry name" value="Glutathione_Rdtase_euk/bac"/>
</dbReference>
<reference evidence="18 19" key="1">
    <citation type="submission" date="2018-11" db="EMBL/GenBank/DDBJ databases">
        <title>Genomes From Bacteria Associated with the Canine Oral Cavity: a Test Case for Automated Genome-Based Taxonomic Assignment.</title>
        <authorList>
            <person name="Coil D.A."/>
            <person name="Jospin G."/>
            <person name="Darling A.E."/>
            <person name="Wallis C."/>
            <person name="Davis I.J."/>
            <person name="Harris S."/>
            <person name="Eisen J.A."/>
            <person name="Holcombe L.J."/>
            <person name="O'Flynn C."/>
        </authorList>
    </citation>
    <scope>NUCLEOTIDE SEQUENCE [LARGE SCALE GENOMIC DNA]</scope>
    <source>
        <strain evidence="18 19">OH4621_COT-116</strain>
    </source>
</reference>
<dbReference type="GO" id="GO:0050660">
    <property type="term" value="F:flavin adenine dinucleotide binding"/>
    <property type="evidence" value="ECO:0007669"/>
    <property type="project" value="InterPro"/>
</dbReference>
<dbReference type="Gene3D" id="3.50.50.60">
    <property type="entry name" value="FAD/NAD(P)-binding domain"/>
    <property type="match status" value="2"/>
</dbReference>
<feature type="domain" description="FAD/NAD(P)-binding" evidence="17">
    <location>
        <begin position="5"/>
        <end position="318"/>
    </location>
</feature>
<feature type="binding site" evidence="13">
    <location>
        <begin position="174"/>
        <end position="181"/>
    </location>
    <ligand>
        <name>NAD(+)</name>
        <dbReference type="ChEBI" id="CHEBI:57540"/>
    </ligand>
</feature>
<keyword evidence="19" id="KW-1185">Reference proteome</keyword>
<keyword evidence="13" id="KW-0520">NAD</keyword>
<feature type="binding site" evidence="13">
    <location>
        <position position="51"/>
    </location>
    <ligand>
        <name>FAD</name>
        <dbReference type="ChEBI" id="CHEBI:57692"/>
    </ligand>
</feature>
<feature type="active site" description="Proton acceptor" evidence="12">
    <location>
        <position position="439"/>
    </location>
</feature>
<evidence type="ECO:0000256" key="11">
    <source>
        <dbReference type="ARBA" id="ARBA00056905"/>
    </source>
</evidence>
<dbReference type="Gene3D" id="3.30.390.30">
    <property type="match status" value="1"/>
</dbReference>
<dbReference type="GO" id="GO:0050661">
    <property type="term" value="F:NADP binding"/>
    <property type="evidence" value="ECO:0007669"/>
    <property type="project" value="InterPro"/>
</dbReference>
<gene>
    <name evidence="18" type="ORF">EII38_04030</name>
</gene>
<dbReference type="InterPro" id="IPR004099">
    <property type="entry name" value="Pyr_nucl-diS_OxRdtase_dimer"/>
</dbReference>
<sequence length="450" mass="49139">MTKKFDIIAIGGGSGGIATMNRAGEHGAKAAVIEGKLVGGTCVNVGCVPKKIMWHGAQMAESLLHYGPEYGFTAKEVSFDFATLRKNREAYIERSRNSYNGSFQRNQVELIEGYAKFVDTHTVEVNGELITAEHIVIATGAKPTIPDIPGKDLGIVSDDVFEWENLPTSVAVLGAGYIAVEMAGVLHNLGVKTSLFYRRERPLRSFEPYIIEALLEEMHRTGLQHQGHKIPKRLDKLDNGLIQITFEDGEIHTAEQVLWAVGRQPNLDGLNLEVTGVKLNNRGYIAVDEYQQTNVPGIYALGDVTGKIELTPVAIKTGRLLSERLFNGKEKAKMDFSLVPTVIFSHPAIGTVGLTEPEAIEKYGADQIKVYTSAFTSMYTALGSNRQMSKFKLITAGPEEKVIGLHGFGFGVDEMIQGFAVAMKMGATKADFDSVVAIHPTGSEEFVTMR</sequence>
<dbReference type="InterPro" id="IPR001100">
    <property type="entry name" value="Pyr_nuc-diS_OxRdtase"/>
</dbReference>
<evidence type="ECO:0000256" key="6">
    <source>
        <dbReference type="ARBA" id="ARBA00022857"/>
    </source>
</evidence>
<evidence type="ECO:0000313" key="19">
    <source>
        <dbReference type="Proteomes" id="UP000281771"/>
    </source>
</evidence>
<comment type="function">
    <text evidence="11">Catalyzes the reduction of glutathione disulfide (GSSG) to reduced glutathione (GSH). Constitutes the major mechanism to maintain a high GSH:GSSG ratio in the cytosol.</text>
</comment>
<comment type="subcellular location">
    <subcellularLocation>
        <location evidence="1">Cytoplasm</location>
    </subcellularLocation>
</comment>
<dbReference type="GO" id="GO:0034599">
    <property type="term" value="P:cellular response to oxidative stress"/>
    <property type="evidence" value="ECO:0007669"/>
    <property type="project" value="TreeGrafter"/>
</dbReference>
<keyword evidence="4 15" id="KW-0285">Flavoprotein</keyword>
<evidence type="ECO:0000256" key="9">
    <source>
        <dbReference type="ARBA" id="ARBA00023284"/>
    </source>
</evidence>
<organism evidence="18 19">
    <name type="scientific">Streptococcus minor</name>
    <dbReference type="NCBI Taxonomy" id="229549"/>
    <lineage>
        <taxon>Bacteria</taxon>
        <taxon>Bacillati</taxon>
        <taxon>Bacillota</taxon>
        <taxon>Bacilli</taxon>
        <taxon>Lactobacillales</taxon>
        <taxon>Streptococcaceae</taxon>
        <taxon>Streptococcus</taxon>
    </lineage>
</organism>
<dbReference type="SUPFAM" id="SSF51905">
    <property type="entry name" value="FAD/NAD(P)-binding domain"/>
    <property type="match status" value="1"/>
</dbReference>
<comment type="cofactor">
    <cofactor evidence="13">
        <name>FAD</name>
        <dbReference type="ChEBI" id="CHEBI:57692"/>
    </cofactor>
    <text evidence="13">Binds 1 FAD per subunit.</text>
</comment>
<feature type="domain" description="Pyridine nucleotide-disulphide oxidoreductase dimerisation" evidence="16">
    <location>
        <begin position="339"/>
        <end position="449"/>
    </location>
</feature>
<comment type="similarity">
    <text evidence="2 15">Belongs to the class-I pyridine nucleotide-disulfide oxidoreductase family.</text>
</comment>
<evidence type="ECO:0000259" key="16">
    <source>
        <dbReference type="Pfam" id="PF02852"/>
    </source>
</evidence>
<keyword evidence="13" id="KW-0547">Nucleotide-binding</keyword>
<evidence type="ECO:0000256" key="8">
    <source>
        <dbReference type="ARBA" id="ARBA00023157"/>
    </source>
</evidence>
<evidence type="ECO:0000256" key="10">
    <source>
        <dbReference type="ARBA" id="ARBA00049142"/>
    </source>
</evidence>
<feature type="disulfide bond" description="Redox-active" evidence="14">
    <location>
        <begin position="42"/>
        <end position="47"/>
    </location>
</feature>
<dbReference type="NCBIfam" id="NF004776">
    <property type="entry name" value="PRK06116.1"/>
    <property type="match status" value="1"/>
</dbReference>
<keyword evidence="5 13" id="KW-0274">FAD</keyword>
<dbReference type="AlphaFoldDB" id="A0A3P1VDT5"/>
<dbReference type="PRINTS" id="PR00411">
    <property type="entry name" value="PNDRDTASEI"/>
</dbReference>
<feature type="binding site" evidence="13">
    <location>
        <position position="262"/>
    </location>
    <ligand>
        <name>NAD(+)</name>
        <dbReference type="ChEBI" id="CHEBI:57540"/>
    </ligand>
</feature>
<evidence type="ECO:0000256" key="4">
    <source>
        <dbReference type="ARBA" id="ARBA00022630"/>
    </source>
</evidence>
<dbReference type="InterPro" id="IPR046952">
    <property type="entry name" value="GSHR/TRXR-like"/>
</dbReference>
<dbReference type="GO" id="GO:0005829">
    <property type="term" value="C:cytosol"/>
    <property type="evidence" value="ECO:0007669"/>
    <property type="project" value="TreeGrafter"/>
</dbReference>
<evidence type="ECO:0000259" key="17">
    <source>
        <dbReference type="Pfam" id="PF07992"/>
    </source>
</evidence>
<evidence type="ECO:0000256" key="15">
    <source>
        <dbReference type="RuleBase" id="RU003691"/>
    </source>
</evidence>
<accession>A0A3P1VDT5</accession>
<dbReference type="InterPro" id="IPR036188">
    <property type="entry name" value="FAD/NAD-bd_sf"/>
</dbReference>
<dbReference type="GO" id="GO:0045454">
    <property type="term" value="P:cell redox homeostasis"/>
    <property type="evidence" value="ECO:0007669"/>
    <property type="project" value="InterPro"/>
</dbReference>
<keyword evidence="6" id="KW-0521">NADP</keyword>
<keyword evidence="3" id="KW-0963">Cytoplasm</keyword>
<evidence type="ECO:0000256" key="14">
    <source>
        <dbReference type="PIRSR" id="PIRSR000350-4"/>
    </source>
</evidence>
<dbReference type="GO" id="GO:0004362">
    <property type="term" value="F:glutathione-disulfide reductase (NADPH) activity"/>
    <property type="evidence" value="ECO:0007669"/>
    <property type="project" value="UniProtKB-EC"/>
</dbReference>
<comment type="caution">
    <text evidence="18">The sequence shown here is derived from an EMBL/GenBank/DDBJ whole genome shotgun (WGS) entry which is preliminary data.</text>
</comment>
<keyword evidence="8" id="KW-1015">Disulfide bond</keyword>
<evidence type="ECO:0000256" key="2">
    <source>
        <dbReference type="ARBA" id="ARBA00007532"/>
    </source>
</evidence>
<dbReference type="PROSITE" id="PS00076">
    <property type="entry name" value="PYRIDINE_REDOX_1"/>
    <property type="match status" value="1"/>
</dbReference>
<dbReference type="PANTHER" id="PTHR42737">
    <property type="entry name" value="GLUTATHIONE REDUCTASE"/>
    <property type="match status" value="1"/>
</dbReference>
<evidence type="ECO:0000256" key="1">
    <source>
        <dbReference type="ARBA" id="ARBA00004496"/>
    </source>
</evidence>
<dbReference type="Proteomes" id="UP000281771">
    <property type="component" value="Unassembled WGS sequence"/>
</dbReference>
<keyword evidence="9 15" id="KW-0676">Redox-active center</keyword>
<feature type="binding site" evidence="13">
    <location>
        <position position="303"/>
    </location>
    <ligand>
        <name>FAD</name>
        <dbReference type="ChEBI" id="CHEBI:57692"/>
    </ligand>
</feature>
<evidence type="ECO:0000256" key="5">
    <source>
        <dbReference type="ARBA" id="ARBA00022827"/>
    </source>
</evidence>
<dbReference type="GO" id="GO:0006749">
    <property type="term" value="P:glutathione metabolic process"/>
    <property type="evidence" value="ECO:0007669"/>
    <property type="project" value="InterPro"/>
</dbReference>
<dbReference type="FunFam" id="3.50.50.60:FF:000671">
    <property type="entry name" value="Thioredoxin reductase 2, tandem duplicate 1"/>
    <property type="match status" value="1"/>
</dbReference>
<dbReference type="Pfam" id="PF07992">
    <property type="entry name" value="Pyr_redox_2"/>
    <property type="match status" value="1"/>
</dbReference>
<dbReference type="PIRSF" id="PIRSF000350">
    <property type="entry name" value="Mercury_reductase_MerA"/>
    <property type="match status" value="1"/>
</dbReference>